<evidence type="ECO:0000313" key="3">
    <source>
        <dbReference type="EMBL" id="MBA6413635.1"/>
    </source>
</evidence>
<dbReference type="GO" id="GO:0046491">
    <property type="term" value="P:L-methylmalonyl-CoA metabolic process"/>
    <property type="evidence" value="ECO:0007669"/>
    <property type="project" value="TreeGrafter"/>
</dbReference>
<accession>A0A7W2TX89</accession>
<dbReference type="SUPFAM" id="SSF54593">
    <property type="entry name" value="Glyoxalase/Bleomycin resistance protein/Dihydroxybiphenyl dioxygenase"/>
    <property type="match status" value="1"/>
</dbReference>
<organism evidence="3 4">
    <name type="scientific">Sediminihaliea albiluteola</name>
    <dbReference type="NCBI Taxonomy" id="2758564"/>
    <lineage>
        <taxon>Bacteria</taxon>
        <taxon>Pseudomonadati</taxon>
        <taxon>Pseudomonadota</taxon>
        <taxon>Gammaproteobacteria</taxon>
        <taxon>Cellvibrionales</taxon>
        <taxon>Halieaceae</taxon>
        <taxon>Sediminihaliea</taxon>
    </lineage>
</organism>
<comment type="caution">
    <text evidence="3">The sequence shown here is derived from an EMBL/GenBank/DDBJ whole genome shotgun (WGS) entry which is preliminary data.</text>
</comment>
<dbReference type="PANTHER" id="PTHR43048">
    <property type="entry name" value="METHYLMALONYL-COA EPIMERASE"/>
    <property type="match status" value="1"/>
</dbReference>
<dbReference type="EMBL" id="JACFXU010000014">
    <property type="protein sequence ID" value="MBA6413635.1"/>
    <property type="molecule type" value="Genomic_DNA"/>
</dbReference>
<gene>
    <name evidence="3" type="ORF">H2508_10985</name>
</gene>
<dbReference type="InterPro" id="IPR029068">
    <property type="entry name" value="Glyas_Bleomycin-R_OHBP_Dase"/>
</dbReference>
<dbReference type="InterPro" id="IPR051785">
    <property type="entry name" value="MMCE/EMCE_epimerase"/>
</dbReference>
<dbReference type="Proteomes" id="UP000539350">
    <property type="component" value="Unassembled WGS sequence"/>
</dbReference>
<evidence type="ECO:0000256" key="1">
    <source>
        <dbReference type="ARBA" id="ARBA00022723"/>
    </source>
</evidence>
<evidence type="ECO:0000313" key="4">
    <source>
        <dbReference type="Proteomes" id="UP000539350"/>
    </source>
</evidence>
<reference evidence="3 4" key="1">
    <citation type="submission" date="2020-07" db="EMBL/GenBank/DDBJ databases">
        <title>Halieaceae bacterium, F7430, whole genome shotgun sequencing project.</title>
        <authorList>
            <person name="Jiang S."/>
            <person name="Liu Z.W."/>
            <person name="Du Z.J."/>
        </authorList>
    </citation>
    <scope>NUCLEOTIDE SEQUENCE [LARGE SCALE GENOMIC DNA]</scope>
    <source>
        <strain evidence="3 4">F7430</strain>
    </source>
</reference>
<dbReference type="Pfam" id="PF13669">
    <property type="entry name" value="Glyoxalase_4"/>
    <property type="match status" value="1"/>
</dbReference>
<dbReference type="RefSeq" id="WP_182173211.1">
    <property type="nucleotide sequence ID" value="NZ_JACFXU010000014.1"/>
</dbReference>
<proteinExistence type="predicted"/>
<dbReference type="InterPro" id="IPR037523">
    <property type="entry name" value="VOC_core"/>
</dbReference>
<dbReference type="PROSITE" id="PS51819">
    <property type="entry name" value="VOC"/>
    <property type="match status" value="1"/>
</dbReference>
<sequence>MHKETVERLGLPPIDQIGFVVKDLEEWTRRYDAVFGPFVLMEESVVSDATFRGKQADTSLKLAFGSSGDMEIEFIECCSGEGPHSEFIQSGREGLHHLRFRVDDTDHWIEKLRSAGYEPIWYKRWNKDTVFAYLENPDDPVILELLQMPAESDGRSKIEQDTD</sequence>
<dbReference type="Gene3D" id="3.10.180.10">
    <property type="entry name" value="2,3-Dihydroxybiphenyl 1,2-Dioxygenase, domain 1"/>
    <property type="match status" value="1"/>
</dbReference>
<keyword evidence="4" id="KW-1185">Reference proteome</keyword>
<dbReference type="GO" id="GO:0046872">
    <property type="term" value="F:metal ion binding"/>
    <property type="evidence" value="ECO:0007669"/>
    <property type="project" value="UniProtKB-KW"/>
</dbReference>
<protein>
    <submittedName>
        <fullName evidence="3">VOC family protein</fullName>
    </submittedName>
</protein>
<dbReference type="AlphaFoldDB" id="A0A7W2TX89"/>
<dbReference type="GO" id="GO:0004493">
    <property type="term" value="F:methylmalonyl-CoA epimerase activity"/>
    <property type="evidence" value="ECO:0007669"/>
    <property type="project" value="TreeGrafter"/>
</dbReference>
<evidence type="ECO:0000259" key="2">
    <source>
        <dbReference type="PROSITE" id="PS51819"/>
    </source>
</evidence>
<keyword evidence="1" id="KW-0479">Metal-binding</keyword>
<name>A0A7W2TX89_9GAMM</name>
<feature type="domain" description="VOC" evidence="2">
    <location>
        <begin position="13"/>
        <end position="148"/>
    </location>
</feature>
<dbReference type="PANTHER" id="PTHR43048:SF3">
    <property type="entry name" value="METHYLMALONYL-COA EPIMERASE, MITOCHONDRIAL"/>
    <property type="match status" value="1"/>
</dbReference>